<dbReference type="SUPFAM" id="SSF48498">
    <property type="entry name" value="Tetracyclin repressor-like, C-terminal domain"/>
    <property type="match status" value="1"/>
</dbReference>
<name>A0A917H9Z3_9BACL</name>
<dbReference type="Proteomes" id="UP000600247">
    <property type="component" value="Unassembled WGS sequence"/>
</dbReference>
<dbReference type="GO" id="GO:0003700">
    <property type="term" value="F:DNA-binding transcription factor activity"/>
    <property type="evidence" value="ECO:0007669"/>
    <property type="project" value="InterPro"/>
</dbReference>
<dbReference type="InterPro" id="IPR001647">
    <property type="entry name" value="HTH_TetR"/>
</dbReference>
<dbReference type="Pfam" id="PF08360">
    <property type="entry name" value="TetR_C_5"/>
    <property type="match status" value="1"/>
</dbReference>
<evidence type="ECO:0000256" key="1">
    <source>
        <dbReference type="ARBA" id="ARBA00023125"/>
    </source>
</evidence>
<dbReference type="Gene3D" id="1.10.357.10">
    <property type="entry name" value="Tetracycline Repressor, domain 2"/>
    <property type="match status" value="1"/>
</dbReference>
<reference evidence="4 5" key="1">
    <citation type="journal article" date="2014" name="Int. J. Syst. Evol. Microbiol.">
        <title>Complete genome sequence of Corynebacterium casei LMG S-19264T (=DSM 44701T), isolated from a smear-ripened cheese.</title>
        <authorList>
            <consortium name="US DOE Joint Genome Institute (JGI-PGF)"/>
            <person name="Walter F."/>
            <person name="Albersmeier A."/>
            <person name="Kalinowski J."/>
            <person name="Ruckert C."/>
        </authorList>
    </citation>
    <scope>NUCLEOTIDE SEQUENCE [LARGE SCALE GENOMIC DNA]</scope>
    <source>
        <strain evidence="4 5">CGMCC 1.15286</strain>
    </source>
</reference>
<evidence type="ECO:0000313" key="4">
    <source>
        <dbReference type="EMBL" id="GGG72462.1"/>
    </source>
</evidence>
<dbReference type="Gene3D" id="1.10.10.60">
    <property type="entry name" value="Homeodomain-like"/>
    <property type="match status" value="1"/>
</dbReference>
<dbReference type="EMBL" id="BMHY01000005">
    <property type="protein sequence ID" value="GGG72462.1"/>
    <property type="molecule type" value="Genomic_DNA"/>
</dbReference>
<dbReference type="PANTHER" id="PTHR43479">
    <property type="entry name" value="ACREF/ENVCD OPERON REPRESSOR-RELATED"/>
    <property type="match status" value="1"/>
</dbReference>
<dbReference type="InterPro" id="IPR009057">
    <property type="entry name" value="Homeodomain-like_sf"/>
</dbReference>
<dbReference type="Pfam" id="PF00440">
    <property type="entry name" value="TetR_N"/>
    <property type="match status" value="1"/>
</dbReference>
<dbReference type="GO" id="GO:0045892">
    <property type="term" value="P:negative regulation of DNA-templated transcription"/>
    <property type="evidence" value="ECO:0007669"/>
    <property type="project" value="InterPro"/>
</dbReference>
<feature type="domain" description="HTH tetR-type" evidence="3">
    <location>
        <begin position="8"/>
        <end position="68"/>
    </location>
</feature>
<dbReference type="SUPFAM" id="SSF46689">
    <property type="entry name" value="Homeodomain-like"/>
    <property type="match status" value="1"/>
</dbReference>
<sequence length="195" mass="22368">MKRHYDSDQTRKIIAEKAAQLFSQKGFAGTSISDISKESGFSKGHVYYHFENKEKLFMTIAQDTMRVWGDKWDAISPNYETATAKLYAVAAFVLDNYKTPLLKVLQELMTNPAADPQTLKQLYDLVETPMRAYEAVFQYGIDNGEFVIEDLQTTTFLFGNWLGALCQHIFTMDYDTLHRMFQQSVTIFLGGILKK</sequence>
<organism evidence="4 5">
    <name type="scientific">Paenibacillus radicis</name>
    <name type="common">ex Gao et al. 2016</name>
    <dbReference type="NCBI Taxonomy" id="1737354"/>
    <lineage>
        <taxon>Bacteria</taxon>
        <taxon>Bacillati</taxon>
        <taxon>Bacillota</taxon>
        <taxon>Bacilli</taxon>
        <taxon>Bacillales</taxon>
        <taxon>Paenibacillaceae</taxon>
        <taxon>Paenibacillus</taxon>
    </lineage>
</organism>
<dbReference type="InterPro" id="IPR036271">
    <property type="entry name" value="Tet_transcr_reg_TetR-rel_C_sf"/>
</dbReference>
<dbReference type="PRINTS" id="PR00455">
    <property type="entry name" value="HTHTETR"/>
</dbReference>
<dbReference type="PROSITE" id="PS50977">
    <property type="entry name" value="HTH_TETR_2"/>
    <property type="match status" value="1"/>
</dbReference>
<evidence type="ECO:0000256" key="2">
    <source>
        <dbReference type="PROSITE-ProRule" id="PRU00335"/>
    </source>
</evidence>
<gene>
    <name evidence="4" type="ORF">GCM10010918_30320</name>
</gene>
<comment type="caution">
    <text evidence="4">The sequence shown here is derived from an EMBL/GenBank/DDBJ whole genome shotgun (WGS) entry which is preliminary data.</text>
</comment>
<evidence type="ECO:0000259" key="3">
    <source>
        <dbReference type="PROSITE" id="PS50977"/>
    </source>
</evidence>
<dbReference type="AlphaFoldDB" id="A0A917H9Z3"/>
<dbReference type="InterPro" id="IPR013571">
    <property type="entry name" value="Tscrpt_reg_QacR_C"/>
</dbReference>
<dbReference type="InterPro" id="IPR050624">
    <property type="entry name" value="HTH-type_Tx_Regulator"/>
</dbReference>
<feature type="DNA-binding region" description="H-T-H motif" evidence="2">
    <location>
        <begin position="31"/>
        <end position="50"/>
    </location>
</feature>
<protein>
    <submittedName>
        <fullName evidence="4">TetR family transcriptional regulator</fullName>
    </submittedName>
</protein>
<accession>A0A917H9Z3</accession>
<dbReference type="PANTHER" id="PTHR43479:SF11">
    <property type="entry name" value="ACREF_ENVCD OPERON REPRESSOR-RELATED"/>
    <property type="match status" value="1"/>
</dbReference>
<keyword evidence="5" id="KW-1185">Reference proteome</keyword>
<dbReference type="GO" id="GO:0003677">
    <property type="term" value="F:DNA binding"/>
    <property type="evidence" value="ECO:0007669"/>
    <property type="project" value="UniProtKB-UniRule"/>
</dbReference>
<proteinExistence type="predicted"/>
<keyword evidence="1 2" id="KW-0238">DNA-binding</keyword>
<evidence type="ECO:0000313" key="5">
    <source>
        <dbReference type="Proteomes" id="UP000600247"/>
    </source>
</evidence>